<feature type="compositionally biased region" description="Basic and acidic residues" evidence="1">
    <location>
        <begin position="350"/>
        <end position="361"/>
    </location>
</feature>
<feature type="compositionally biased region" description="Polar residues" evidence="1">
    <location>
        <begin position="366"/>
        <end position="375"/>
    </location>
</feature>
<dbReference type="InterPro" id="IPR011990">
    <property type="entry name" value="TPR-like_helical_dom_sf"/>
</dbReference>
<name>A0AAE9YWI0_9GAMM</name>
<reference evidence="2 3" key="2">
    <citation type="journal article" date="2022" name="Mar. Drugs">
        <title>Bioassay-Guided Fractionation Leads to the Detection of Cholic Acid Generated by the Rare Thalassomonas sp.</title>
        <authorList>
            <person name="Pheiffer F."/>
            <person name="Schneider Y.K."/>
            <person name="Hansen E.H."/>
            <person name="Andersen J.H."/>
            <person name="Isaksson J."/>
            <person name="Busche T."/>
            <person name="R C."/>
            <person name="Kalinowski J."/>
            <person name="Zyl L.V."/>
            <person name="Trindade M."/>
        </authorList>
    </citation>
    <scope>NUCLEOTIDE SEQUENCE [LARGE SCALE GENOMIC DNA]</scope>
    <source>
        <strain evidence="2 3">A5K-106</strain>
    </source>
</reference>
<evidence type="ECO:0000313" key="3">
    <source>
        <dbReference type="Proteomes" id="UP000032568"/>
    </source>
</evidence>
<gene>
    <name evidence="2" type="ORF">SG35_029165</name>
</gene>
<evidence type="ECO:0000313" key="2">
    <source>
        <dbReference type="EMBL" id="WDE02481.1"/>
    </source>
</evidence>
<keyword evidence="3" id="KW-1185">Reference proteome</keyword>
<accession>A0AAE9YWI0</accession>
<proteinExistence type="predicted"/>
<dbReference type="PROSITE" id="PS51257">
    <property type="entry name" value="PROKAR_LIPOPROTEIN"/>
    <property type="match status" value="1"/>
</dbReference>
<dbReference type="Proteomes" id="UP000032568">
    <property type="component" value="Chromosome pTact"/>
</dbReference>
<reference evidence="2 3" key="1">
    <citation type="journal article" date="2015" name="Genome Announc.">
        <title>Draft Genome Sequences of Marine Isolates of Thalassomonas viridans and Thalassomonas actiniarum.</title>
        <authorList>
            <person name="Olonade I."/>
            <person name="van Zyl L.J."/>
            <person name="Trindade M."/>
        </authorList>
    </citation>
    <scope>NUCLEOTIDE SEQUENCE [LARGE SCALE GENOMIC DNA]</scope>
    <source>
        <strain evidence="2 3">A5K-106</strain>
    </source>
</reference>
<dbReference type="Gene3D" id="3.40.50.10610">
    <property type="entry name" value="ABC-type transport auxiliary lipoprotein component"/>
    <property type="match status" value="1"/>
</dbReference>
<dbReference type="AlphaFoldDB" id="A0AAE9YWI0"/>
<dbReference type="RefSeq" id="WP_044833782.1">
    <property type="nucleotide sequence ID" value="NZ_CP059736.1"/>
</dbReference>
<dbReference type="KEGG" id="tact:SG35_029165"/>
<evidence type="ECO:0000256" key="1">
    <source>
        <dbReference type="SAM" id="MobiDB-lite"/>
    </source>
</evidence>
<protein>
    <submittedName>
        <fullName evidence="2">Tetratricopeptide repeat protein</fullName>
    </submittedName>
</protein>
<dbReference type="Gene3D" id="1.25.40.10">
    <property type="entry name" value="Tetratricopeptide repeat domain"/>
    <property type="match status" value="1"/>
</dbReference>
<organism evidence="2 3">
    <name type="scientific">Thalassomonas actiniarum</name>
    <dbReference type="NCBI Taxonomy" id="485447"/>
    <lineage>
        <taxon>Bacteria</taxon>
        <taxon>Pseudomonadati</taxon>
        <taxon>Pseudomonadota</taxon>
        <taxon>Gammaproteobacteria</taxon>
        <taxon>Alteromonadales</taxon>
        <taxon>Colwelliaceae</taxon>
        <taxon>Thalassomonas</taxon>
    </lineage>
</organism>
<dbReference type="EMBL" id="CP059736">
    <property type="protein sequence ID" value="WDE02481.1"/>
    <property type="molecule type" value="Genomic_DNA"/>
</dbReference>
<sequence>MKNLLIAVIAVTVITGCLSTPSAKKSVLMPAKINGMQGVKSIAVIQVDGTDKPWYSDLKKDALPKFEAFLANVDVDGERYFNVIDQSHIKRVKEEQQISSQATSDEETAIKLGRSVSADTVFMAHYQVSDIETSTYQAKAQGECLKEHEATEKVTKFLGEGSGCYEYDEITVDCEKKTVNVEFTPKATKVESGEIVYAKTYKASATFKECPNEENKTLKSNSSLVSDSLDIIFAQMRRDIAPYSLLLNLKLIDGDNTAMPETVKGVFDRGLFFAENDMLDRACAKFEQAASDYSQSPALMYNLGVCLDIKGESDSAKGFYEQALDLSAGLSSSDTGLVLNAIKRLEGKTDLDNHNKRDPDWPLKSMQDSITNLFQ</sequence>
<dbReference type="SUPFAM" id="SSF48452">
    <property type="entry name" value="TPR-like"/>
    <property type="match status" value="1"/>
</dbReference>
<feature type="region of interest" description="Disordered" evidence="1">
    <location>
        <begin position="350"/>
        <end position="375"/>
    </location>
</feature>